<feature type="compositionally biased region" description="Polar residues" evidence="3">
    <location>
        <begin position="881"/>
        <end position="895"/>
    </location>
</feature>
<organism evidence="5 6">
    <name type="scientific">Aspergillus aculeatus (strain ATCC 16872 / CBS 172.66 / WB 5094)</name>
    <dbReference type="NCBI Taxonomy" id="690307"/>
    <lineage>
        <taxon>Eukaryota</taxon>
        <taxon>Fungi</taxon>
        <taxon>Dikarya</taxon>
        <taxon>Ascomycota</taxon>
        <taxon>Pezizomycotina</taxon>
        <taxon>Eurotiomycetes</taxon>
        <taxon>Eurotiomycetidae</taxon>
        <taxon>Eurotiales</taxon>
        <taxon>Aspergillaceae</taxon>
        <taxon>Aspergillus</taxon>
        <taxon>Aspergillus subgen. Circumdati</taxon>
    </lineage>
</organism>
<proteinExistence type="predicted"/>
<evidence type="ECO:0000313" key="5">
    <source>
        <dbReference type="EMBL" id="OJK02863.1"/>
    </source>
</evidence>
<feature type="compositionally biased region" description="Low complexity" evidence="3">
    <location>
        <begin position="168"/>
        <end position="201"/>
    </location>
</feature>
<feature type="compositionally biased region" description="Polar residues" evidence="3">
    <location>
        <begin position="1314"/>
        <end position="1339"/>
    </location>
</feature>
<dbReference type="Pfam" id="PF05397">
    <property type="entry name" value="Med15_fungi"/>
    <property type="match status" value="1"/>
</dbReference>
<feature type="region of interest" description="Disordered" evidence="3">
    <location>
        <begin position="134"/>
        <end position="208"/>
    </location>
</feature>
<dbReference type="GO" id="GO:0006357">
    <property type="term" value="P:regulation of transcription by RNA polymerase II"/>
    <property type="evidence" value="ECO:0007669"/>
    <property type="project" value="InterPro"/>
</dbReference>
<evidence type="ECO:0000259" key="4">
    <source>
        <dbReference type="Pfam" id="PF16987"/>
    </source>
</evidence>
<accession>A0A1L9X308</accession>
<keyword evidence="6" id="KW-1185">Reference proteome</keyword>
<dbReference type="Pfam" id="PF16987">
    <property type="entry name" value="KIX_2"/>
    <property type="match status" value="1"/>
</dbReference>
<evidence type="ECO:0000256" key="1">
    <source>
        <dbReference type="ARBA" id="ARBA00004123"/>
    </source>
</evidence>
<feature type="region of interest" description="Disordered" evidence="3">
    <location>
        <begin position="1069"/>
        <end position="1187"/>
    </location>
</feature>
<dbReference type="OMA" id="GQLKQWA"/>
<dbReference type="OrthoDB" id="3918840at2759"/>
<feature type="compositionally biased region" description="Polar residues" evidence="3">
    <location>
        <begin position="402"/>
        <end position="422"/>
    </location>
</feature>
<feature type="compositionally biased region" description="Basic and acidic residues" evidence="3">
    <location>
        <begin position="1340"/>
        <end position="1353"/>
    </location>
</feature>
<evidence type="ECO:0000256" key="2">
    <source>
        <dbReference type="ARBA" id="ARBA00023242"/>
    </source>
</evidence>
<dbReference type="InterPro" id="IPR008626">
    <property type="entry name" value="Mediator_Med15_fun"/>
</dbReference>
<sequence length="1497" mass="164193">MNPANLPNVGGGMNSGNNNSIILSQVAQALQAQGQYSGWRAEVPVRDRAMKVYQMITSLRLITPRIDTQSAAHAALAFEQKAFKDAREKIEYERNCNEKLVHIRDTRARQAAVMQNGMMPQGPTAGMTGVGQAGFPAQMNHPMQASPMPGQQQMSMGLGDMGQQNGMQHRPQPQQPQQQQQPQQPQQQQQNIMQQRAQQRPGVGFPYNDELQTLSAQEYEQVCRVASQIISKTPQEDLEKIKLNLQNMSPEQRQYLSKKNMDPLTYFFRSQALTQLRRFRRNRMEMARAQGNGVDPNGAAMLAESMNPQQRQMLTNMMNLQRNSAYPMGNQQNPEPSFIGSVDNIQGQQADGLRSQEAGQLVVPASSLPINQTASNMFQMGPQLNQNAQSGISPQFLAQHPQGAQNVSQGRSQQTSQLQNETQAQQAARVQAAQRAQIAMTQNGQAGSQMQHQMTQQSPAMSMLNRPMAPGQMSPAQVAAQVRPPSRAPGMGQQQANVQSMGGQPSMQRPQIPPGLPPQLQEQLSQMSNEQLNLFFQQRRLANNQALLRANQQQSIPIQQNFPQQGQGQQMLPGQIGNGQNMRAPLNLQQHIASMNGQMLPGQQMSVQQRQQQQQQQRQHDMYKLQLLRQHGGGIEMSPDQVKEMDRLHFPPAILNNNPNISSPVPKHIKTWGQLKQLAASNPQLLGGVDIQKLMALQKLHLAQILAQSKEGGRSAEQNGQGPWMPTQFQGQSQPFMNNQFASGQQQPSINMPAMRPITPQDIQLARQRLGPQVQSLSDEQLRDLLHRNRQKQIQAAQARALAAQQGQQGQQPQTTSQPPVTVPPTVPQVKLESQAPQSTSQQGPQNGTAKAQATVAGKGNKASVTKQAPKRKLPNEEPTEAQTTPIQKSTQPVASQGGPVPVPNRPNMFFTREQLAAMTPQQRAQLELHLRRQQAQGRGSISRTSAEDAWNNLPERIRMTYDEIAKTAPPAEPVTITPEQKASMSQQLRDSTDYLGRMDALVQFIAKIPGQERNVRSLLAMRIQLMRQFKTGADWALADQYTITPEYLAGTTNYIKKLFHHMIARVNQQQSQVPGQRPSAPQGASMPPASIPNNMPALNATNLHQLQQQEEALQRARRASSQTASGPSGIPQAPFGAPSPQGVPHAYGPGSIPPEQLKLPPPKKRKQSHAGATPVLGTSVPKAQPNKQTGAEVKLAGAAFSGAFKCSVPECQNHYHGFATQSALDSHVEECHKIEEPIENPLEFALESFRTNLVKEEDQGGLQSSKDTSQAPGKLGPASSPAKHDTKLGGTPVPGGATPMGHAPSQLGPKPSSPASNLQLTPRTSSAKVPTSSPLKPTNSKDDKKEATKPLEHAPPSMDVMTADPWANSAISLETIQDTFLDLGDDVGLGFGAMDEFLNPEMFTNSQSEDTPDSIETGLITQTPKDNELPKSVEVNGKTGEMTDENWIPVDWINLPGRFEDGLLMNDSWDDIDWEMIDRKDTGMNVDDSGIAIIAM</sequence>
<feature type="non-terminal residue" evidence="5">
    <location>
        <position position="1497"/>
    </location>
</feature>
<feature type="domain" description="Mediator complex subunit 15 KIX" evidence="4">
    <location>
        <begin position="38"/>
        <end position="112"/>
    </location>
</feature>
<keyword evidence="2" id="KW-0539">Nucleus</keyword>
<feature type="region of interest" description="Disordered" evidence="3">
    <location>
        <begin position="1257"/>
        <end position="1360"/>
    </location>
</feature>
<feature type="region of interest" description="Disordered" evidence="3">
    <location>
        <begin position="790"/>
        <end position="907"/>
    </location>
</feature>
<dbReference type="InterPro" id="IPR036546">
    <property type="entry name" value="MED15_KIX"/>
</dbReference>
<dbReference type="EMBL" id="KV878972">
    <property type="protein sequence ID" value="OJK02863.1"/>
    <property type="molecule type" value="Genomic_DNA"/>
</dbReference>
<feature type="compositionally biased region" description="Low complexity" evidence="3">
    <location>
        <begin position="792"/>
        <end position="820"/>
    </location>
</feature>
<comment type="subcellular location">
    <subcellularLocation>
        <location evidence="1">Nucleus</location>
    </subcellularLocation>
</comment>
<dbReference type="VEuPathDB" id="FungiDB:ASPACDRAFT_10268"/>
<dbReference type="Proteomes" id="UP000184546">
    <property type="component" value="Unassembled WGS sequence"/>
</dbReference>
<feature type="compositionally biased region" description="Polar residues" evidence="3">
    <location>
        <begin position="835"/>
        <end position="852"/>
    </location>
</feature>
<dbReference type="RefSeq" id="XP_020059202.1">
    <property type="nucleotide sequence ID" value="XM_020195297.2"/>
</dbReference>
<protein>
    <recommendedName>
        <fullName evidence="4">Mediator complex subunit 15 KIX domain-containing protein</fullName>
    </recommendedName>
</protein>
<feature type="region of interest" description="Disordered" evidence="3">
    <location>
        <begin position="711"/>
        <end position="755"/>
    </location>
</feature>
<feature type="compositionally biased region" description="Polar residues" evidence="3">
    <location>
        <begin position="492"/>
        <end position="507"/>
    </location>
</feature>
<feature type="compositionally biased region" description="Polar residues" evidence="3">
    <location>
        <begin position="1262"/>
        <end position="1272"/>
    </location>
</feature>
<name>A0A1L9X308_ASPA1</name>
<dbReference type="GO" id="GO:0016592">
    <property type="term" value="C:mediator complex"/>
    <property type="evidence" value="ECO:0007669"/>
    <property type="project" value="InterPro"/>
</dbReference>
<feature type="compositionally biased region" description="Polar residues" evidence="3">
    <location>
        <begin position="716"/>
        <end position="750"/>
    </location>
</feature>
<evidence type="ECO:0000313" key="6">
    <source>
        <dbReference type="Proteomes" id="UP000184546"/>
    </source>
</evidence>
<gene>
    <name evidence="5" type="ORF">ASPACDRAFT_10268</name>
</gene>
<feature type="region of interest" description="Disordered" evidence="3">
    <location>
        <begin position="399"/>
        <end position="510"/>
    </location>
</feature>
<dbReference type="GeneID" id="30969111"/>
<dbReference type="STRING" id="690307.A0A1L9X308"/>
<feature type="compositionally biased region" description="Polar residues" evidence="3">
    <location>
        <begin position="439"/>
        <end position="460"/>
    </location>
</feature>
<reference evidence="6" key="1">
    <citation type="journal article" date="2017" name="Genome Biol.">
        <title>Comparative genomics reveals high biological diversity and specific adaptations in the industrially and medically important fungal genus Aspergillus.</title>
        <authorList>
            <person name="de Vries R.P."/>
            <person name="Riley R."/>
            <person name="Wiebenga A."/>
            <person name="Aguilar-Osorio G."/>
            <person name="Amillis S."/>
            <person name="Uchima C.A."/>
            <person name="Anderluh G."/>
            <person name="Asadollahi M."/>
            <person name="Askin M."/>
            <person name="Barry K."/>
            <person name="Battaglia E."/>
            <person name="Bayram O."/>
            <person name="Benocci T."/>
            <person name="Braus-Stromeyer S.A."/>
            <person name="Caldana C."/>
            <person name="Canovas D."/>
            <person name="Cerqueira G.C."/>
            <person name="Chen F."/>
            <person name="Chen W."/>
            <person name="Choi C."/>
            <person name="Clum A."/>
            <person name="Dos Santos R.A."/>
            <person name="Damasio A.R."/>
            <person name="Diallinas G."/>
            <person name="Emri T."/>
            <person name="Fekete E."/>
            <person name="Flipphi M."/>
            <person name="Freyberg S."/>
            <person name="Gallo A."/>
            <person name="Gournas C."/>
            <person name="Habgood R."/>
            <person name="Hainaut M."/>
            <person name="Harispe M.L."/>
            <person name="Henrissat B."/>
            <person name="Hilden K.S."/>
            <person name="Hope R."/>
            <person name="Hossain A."/>
            <person name="Karabika E."/>
            <person name="Karaffa L."/>
            <person name="Karanyi Z."/>
            <person name="Krasevec N."/>
            <person name="Kuo A."/>
            <person name="Kusch H."/>
            <person name="LaButti K."/>
            <person name="Lagendijk E.L."/>
            <person name="Lapidus A."/>
            <person name="Levasseur A."/>
            <person name="Lindquist E."/>
            <person name="Lipzen A."/>
            <person name="Logrieco A.F."/>
            <person name="MacCabe A."/>
            <person name="Maekelae M.R."/>
            <person name="Malavazi I."/>
            <person name="Melin P."/>
            <person name="Meyer V."/>
            <person name="Mielnichuk N."/>
            <person name="Miskei M."/>
            <person name="Molnar A.P."/>
            <person name="Mule G."/>
            <person name="Ngan C.Y."/>
            <person name="Orejas M."/>
            <person name="Orosz E."/>
            <person name="Ouedraogo J.P."/>
            <person name="Overkamp K.M."/>
            <person name="Park H.-S."/>
            <person name="Perrone G."/>
            <person name="Piumi F."/>
            <person name="Punt P.J."/>
            <person name="Ram A.F."/>
            <person name="Ramon A."/>
            <person name="Rauscher S."/>
            <person name="Record E."/>
            <person name="Riano-Pachon D.M."/>
            <person name="Robert V."/>
            <person name="Roehrig J."/>
            <person name="Ruller R."/>
            <person name="Salamov A."/>
            <person name="Salih N.S."/>
            <person name="Samson R.A."/>
            <person name="Sandor E."/>
            <person name="Sanguinetti M."/>
            <person name="Schuetze T."/>
            <person name="Sepcic K."/>
            <person name="Shelest E."/>
            <person name="Sherlock G."/>
            <person name="Sophianopoulou V."/>
            <person name="Squina F.M."/>
            <person name="Sun H."/>
            <person name="Susca A."/>
            <person name="Todd R.B."/>
            <person name="Tsang A."/>
            <person name="Unkles S.E."/>
            <person name="van de Wiele N."/>
            <person name="van Rossen-Uffink D."/>
            <person name="Oliveira J.V."/>
            <person name="Vesth T.C."/>
            <person name="Visser J."/>
            <person name="Yu J.-H."/>
            <person name="Zhou M."/>
            <person name="Andersen M.R."/>
            <person name="Archer D.B."/>
            <person name="Baker S.E."/>
            <person name="Benoit I."/>
            <person name="Brakhage A.A."/>
            <person name="Braus G.H."/>
            <person name="Fischer R."/>
            <person name="Frisvad J.C."/>
            <person name="Goldman G.H."/>
            <person name="Houbraken J."/>
            <person name="Oakley B."/>
            <person name="Pocsi I."/>
            <person name="Scazzocchio C."/>
            <person name="Seiboth B."/>
            <person name="vanKuyk P.A."/>
            <person name="Wortman J."/>
            <person name="Dyer P.S."/>
            <person name="Grigoriev I.V."/>
        </authorList>
    </citation>
    <scope>NUCLEOTIDE SEQUENCE [LARGE SCALE GENOMIC DNA]</scope>
    <source>
        <strain evidence="6">ATCC 16872 / CBS 172.66 / WB 5094</strain>
    </source>
</reference>
<dbReference type="GO" id="GO:0003712">
    <property type="term" value="F:transcription coregulator activity"/>
    <property type="evidence" value="ECO:0007669"/>
    <property type="project" value="InterPro"/>
</dbReference>
<feature type="compositionally biased region" description="Low complexity" evidence="3">
    <location>
        <begin position="423"/>
        <end position="437"/>
    </location>
</feature>
<evidence type="ECO:0000256" key="3">
    <source>
        <dbReference type="SAM" id="MobiDB-lite"/>
    </source>
</evidence>